<feature type="non-terminal residue" evidence="2">
    <location>
        <position position="1"/>
    </location>
</feature>
<dbReference type="Proteomes" id="UP000253741">
    <property type="component" value="Unassembled WGS sequence"/>
</dbReference>
<feature type="region of interest" description="Disordered" evidence="1">
    <location>
        <begin position="1"/>
        <end position="37"/>
    </location>
</feature>
<feature type="compositionally biased region" description="Low complexity" evidence="1">
    <location>
        <begin position="1"/>
        <end position="11"/>
    </location>
</feature>
<name>A0A370AZF6_9ACTN</name>
<dbReference type="AlphaFoldDB" id="A0A370AZF6"/>
<comment type="caution">
    <text evidence="2">The sequence shown here is derived from an EMBL/GenBank/DDBJ whole genome shotgun (WGS) entry which is preliminary data.</text>
</comment>
<sequence>EAENPSASPATSAPPSPAASSSSPSPSPTLAGAPAVAPEPAAALKALAAAERRTSDAHTGALATASPELARLLASLAAANAAHAYLLTEGARP</sequence>
<keyword evidence="3" id="KW-1185">Reference proteome</keyword>
<evidence type="ECO:0000313" key="2">
    <source>
        <dbReference type="EMBL" id="RDG34978.1"/>
    </source>
</evidence>
<evidence type="ECO:0000256" key="1">
    <source>
        <dbReference type="SAM" id="MobiDB-lite"/>
    </source>
</evidence>
<gene>
    <name evidence="2" type="ORF">DVH02_27795</name>
</gene>
<feature type="compositionally biased region" description="Low complexity" evidence="1">
    <location>
        <begin position="18"/>
        <end position="37"/>
    </location>
</feature>
<protein>
    <submittedName>
        <fullName evidence="2">Uncharacterized protein</fullName>
    </submittedName>
</protein>
<proteinExistence type="predicted"/>
<reference evidence="2 3" key="1">
    <citation type="submission" date="2018-07" db="EMBL/GenBank/DDBJ databases">
        <title>Streptomyces species from bats.</title>
        <authorList>
            <person name="Dunlap C."/>
        </authorList>
    </citation>
    <scope>NUCLEOTIDE SEQUENCE [LARGE SCALE GENOMIC DNA]</scope>
    <source>
        <strain evidence="2 3">AC230</strain>
    </source>
</reference>
<accession>A0A370AZF6</accession>
<evidence type="ECO:0000313" key="3">
    <source>
        <dbReference type="Proteomes" id="UP000253741"/>
    </source>
</evidence>
<organism evidence="2 3">
    <name type="scientific">Streptomyces corynorhini</name>
    <dbReference type="NCBI Taxonomy" id="2282652"/>
    <lineage>
        <taxon>Bacteria</taxon>
        <taxon>Bacillati</taxon>
        <taxon>Actinomycetota</taxon>
        <taxon>Actinomycetes</taxon>
        <taxon>Kitasatosporales</taxon>
        <taxon>Streptomycetaceae</taxon>
        <taxon>Streptomyces</taxon>
    </lineage>
</organism>
<dbReference type="EMBL" id="QQNA01000259">
    <property type="protein sequence ID" value="RDG34978.1"/>
    <property type="molecule type" value="Genomic_DNA"/>
</dbReference>